<reference evidence="1" key="1">
    <citation type="journal article" date="2022" name="Arch. Microbiol.">
        <title>Microbulbifer okhotskensis sp. nov., isolated from a deep bottom sediment of the Okhotsk Sea.</title>
        <authorList>
            <person name="Romanenko L."/>
            <person name="Kurilenko V."/>
            <person name="Otstavnykh N."/>
            <person name="Velansky P."/>
            <person name="Isaeva M."/>
            <person name="Mikhailov V."/>
        </authorList>
    </citation>
    <scope>NUCLEOTIDE SEQUENCE</scope>
    <source>
        <strain evidence="1">OS29</strain>
    </source>
</reference>
<evidence type="ECO:0000313" key="2">
    <source>
        <dbReference type="Proteomes" id="UP001139028"/>
    </source>
</evidence>
<dbReference type="AlphaFoldDB" id="A0A9X2J8I0"/>
<comment type="caution">
    <text evidence="1">The sequence shown here is derived from an EMBL/GenBank/DDBJ whole genome shotgun (WGS) entry which is preliminary data.</text>
</comment>
<proteinExistence type="predicted"/>
<protein>
    <recommendedName>
        <fullName evidence="3">Fe/B12 periplasmic-binding domain-containing protein</fullName>
    </recommendedName>
</protein>
<evidence type="ECO:0008006" key="3">
    <source>
        <dbReference type="Google" id="ProtNLM"/>
    </source>
</evidence>
<dbReference type="EMBL" id="JALBWM010000069">
    <property type="protein sequence ID" value="MCO1335566.1"/>
    <property type="molecule type" value="Genomic_DNA"/>
</dbReference>
<keyword evidence="2" id="KW-1185">Reference proteome</keyword>
<gene>
    <name evidence="1" type="ORF">MO867_14600</name>
</gene>
<sequence>MRPDLLVFYGSEQNFALAYLAARHPVLQRYIDSGRTYTLPSRLSLCPVLAAVEVLQQLMDKRKTFATTQ</sequence>
<accession>A0A9X2J8I0</accession>
<organism evidence="1 2">
    <name type="scientific">Microbulbifer okhotskensis</name>
    <dbReference type="NCBI Taxonomy" id="2926617"/>
    <lineage>
        <taxon>Bacteria</taxon>
        <taxon>Pseudomonadati</taxon>
        <taxon>Pseudomonadota</taxon>
        <taxon>Gammaproteobacteria</taxon>
        <taxon>Cellvibrionales</taxon>
        <taxon>Microbulbiferaceae</taxon>
        <taxon>Microbulbifer</taxon>
    </lineage>
</organism>
<dbReference type="RefSeq" id="WP_252470405.1">
    <property type="nucleotide sequence ID" value="NZ_JALBWM010000069.1"/>
</dbReference>
<name>A0A9X2J8I0_9GAMM</name>
<evidence type="ECO:0000313" key="1">
    <source>
        <dbReference type="EMBL" id="MCO1335566.1"/>
    </source>
</evidence>
<dbReference type="Proteomes" id="UP001139028">
    <property type="component" value="Unassembled WGS sequence"/>
</dbReference>